<dbReference type="GO" id="GO:0043005">
    <property type="term" value="C:neuron projection"/>
    <property type="evidence" value="ECO:0007669"/>
    <property type="project" value="TreeGrafter"/>
</dbReference>
<dbReference type="EMBL" id="UZAN01074985">
    <property type="protein sequence ID" value="VDP95648.1"/>
    <property type="molecule type" value="Genomic_DNA"/>
</dbReference>
<name>A0A183BG04_9TREM</name>
<gene>
    <name evidence="5" type="ORF">ECPE_LOCUS18139</name>
</gene>
<evidence type="ECO:0000256" key="2">
    <source>
        <dbReference type="ARBA" id="ARBA00023040"/>
    </source>
</evidence>
<dbReference type="OrthoDB" id="9445642at2759"/>
<dbReference type="GO" id="GO:0005886">
    <property type="term" value="C:plasma membrane"/>
    <property type="evidence" value="ECO:0007669"/>
    <property type="project" value="TreeGrafter"/>
</dbReference>
<organism evidence="7">
    <name type="scientific">Echinostoma caproni</name>
    <dbReference type="NCBI Taxonomy" id="27848"/>
    <lineage>
        <taxon>Eukaryota</taxon>
        <taxon>Metazoa</taxon>
        <taxon>Spiralia</taxon>
        <taxon>Lophotrochozoa</taxon>
        <taxon>Platyhelminthes</taxon>
        <taxon>Trematoda</taxon>
        <taxon>Digenea</taxon>
        <taxon>Plagiorchiida</taxon>
        <taxon>Echinostomata</taxon>
        <taxon>Echinostomatoidea</taxon>
        <taxon>Echinostomatidae</taxon>
        <taxon>Echinostoma</taxon>
    </lineage>
</organism>
<reference evidence="7" key="1">
    <citation type="submission" date="2016-06" db="UniProtKB">
        <authorList>
            <consortium name="WormBaseParasite"/>
        </authorList>
    </citation>
    <scope>IDENTIFICATION</scope>
</reference>
<reference evidence="5 6" key="2">
    <citation type="submission" date="2018-11" db="EMBL/GenBank/DDBJ databases">
        <authorList>
            <consortium name="Pathogen Informatics"/>
        </authorList>
    </citation>
    <scope>NUCLEOTIDE SEQUENCE [LARGE SCALE GENOMIC DNA]</scope>
    <source>
        <strain evidence="5 6">Egypt</strain>
    </source>
</reference>
<keyword evidence="2" id="KW-0297">G-protein coupled receptor</keyword>
<evidence type="ECO:0000256" key="1">
    <source>
        <dbReference type="ARBA" id="ARBA00004141"/>
    </source>
</evidence>
<evidence type="ECO:0000313" key="6">
    <source>
        <dbReference type="Proteomes" id="UP000272942"/>
    </source>
</evidence>
<comment type="subcellular location">
    <subcellularLocation>
        <location evidence="1">Membrane</location>
        <topology evidence="1">Multi-pass membrane protein</topology>
    </subcellularLocation>
</comment>
<protein>
    <submittedName>
        <fullName evidence="7">G_PROTEIN_RECEP_F1_2 domain-containing protein</fullName>
    </submittedName>
</protein>
<keyword evidence="6" id="KW-1185">Reference proteome</keyword>
<dbReference type="GO" id="GO:0008188">
    <property type="term" value="F:neuropeptide receptor activity"/>
    <property type="evidence" value="ECO:0007669"/>
    <property type="project" value="TreeGrafter"/>
</dbReference>
<evidence type="ECO:0000256" key="4">
    <source>
        <dbReference type="ARBA" id="ARBA00023224"/>
    </source>
</evidence>
<evidence type="ECO:0000256" key="3">
    <source>
        <dbReference type="ARBA" id="ARBA00023170"/>
    </source>
</evidence>
<accession>A0A183BG04</accession>
<evidence type="ECO:0000313" key="7">
    <source>
        <dbReference type="WBParaSite" id="ECPE_0001818801-mRNA-1"/>
    </source>
</evidence>
<dbReference type="Proteomes" id="UP000272942">
    <property type="component" value="Unassembled WGS sequence"/>
</dbReference>
<sequence>MLITVAILYGLSQLPRHIVYLHGSLHREFWQTSWSVRLWTAVSFTRDSSTCYNPFIYAWVNKNYRHEVYRLLRPLCAPCRLMRKRFTQIYREFRHRGLRETNRHPVTTTNSASLPGTHIRSVFFKDTYDDVRVVNSVPNFGAQAPVLSNCYSVTLPIQNPDTGAVAPIVQHMSMISLSR</sequence>
<dbReference type="Gene3D" id="1.20.1070.10">
    <property type="entry name" value="Rhodopsin 7-helix transmembrane proteins"/>
    <property type="match status" value="1"/>
</dbReference>
<dbReference type="PANTHER" id="PTHR24235:SF29">
    <property type="entry name" value="GH23382P"/>
    <property type="match status" value="1"/>
</dbReference>
<keyword evidence="3" id="KW-0675">Receptor</keyword>
<proteinExistence type="predicted"/>
<keyword evidence="4" id="KW-0807">Transducer</keyword>
<dbReference type="WBParaSite" id="ECPE_0001818801-mRNA-1">
    <property type="protein sequence ID" value="ECPE_0001818801-mRNA-1"/>
    <property type="gene ID" value="ECPE_0001818801"/>
</dbReference>
<dbReference type="PANTHER" id="PTHR24235">
    <property type="entry name" value="NEUROPEPTIDE Y RECEPTOR"/>
    <property type="match status" value="1"/>
</dbReference>
<dbReference type="SUPFAM" id="SSF81321">
    <property type="entry name" value="Family A G protein-coupled receptor-like"/>
    <property type="match status" value="1"/>
</dbReference>
<dbReference type="AlphaFoldDB" id="A0A183BG04"/>
<dbReference type="GO" id="GO:0042923">
    <property type="term" value="F:neuropeptide binding"/>
    <property type="evidence" value="ECO:0007669"/>
    <property type="project" value="TreeGrafter"/>
</dbReference>
<evidence type="ECO:0000313" key="5">
    <source>
        <dbReference type="EMBL" id="VDP95648.1"/>
    </source>
</evidence>